<evidence type="ECO:0000313" key="1">
    <source>
        <dbReference type="EMBL" id="MDC0680237.1"/>
    </source>
</evidence>
<dbReference type="EMBL" id="JAQNDK010000002">
    <property type="protein sequence ID" value="MDC0680237.1"/>
    <property type="molecule type" value="Genomic_DNA"/>
</dbReference>
<dbReference type="Proteomes" id="UP001217485">
    <property type="component" value="Unassembled WGS sequence"/>
</dbReference>
<evidence type="ECO:0000313" key="2">
    <source>
        <dbReference type="Proteomes" id="UP001217485"/>
    </source>
</evidence>
<organism evidence="1 2">
    <name type="scientific">Sorangium atrum</name>
    <dbReference type="NCBI Taxonomy" id="2995308"/>
    <lineage>
        <taxon>Bacteria</taxon>
        <taxon>Pseudomonadati</taxon>
        <taxon>Myxococcota</taxon>
        <taxon>Polyangia</taxon>
        <taxon>Polyangiales</taxon>
        <taxon>Polyangiaceae</taxon>
        <taxon>Sorangium</taxon>
    </lineage>
</organism>
<reference evidence="1 2" key="1">
    <citation type="submission" date="2023-01" db="EMBL/GenBank/DDBJ databases">
        <title>Minimal conservation of predation-associated metabolite biosynthetic gene clusters underscores biosynthetic potential of Myxococcota including descriptions for ten novel species: Archangium lansinium sp. nov., Myxococcus landrumus sp. nov., Nannocystis bai.</title>
        <authorList>
            <person name="Ahearne A."/>
            <person name="Stevens C."/>
            <person name="Dowd S."/>
        </authorList>
    </citation>
    <scope>NUCLEOTIDE SEQUENCE [LARGE SCALE GENOMIC DNA]</scope>
    <source>
        <strain evidence="1 2">WIWO2</strain>
    </source>
</reference>
<accession>A0ABT5C1E0</accession>
<keyword evidence="2" id="KW-1185">Reference proteome</keyword>
<gene>
    <name evidence="1" type="ORF">POL72_21020</name>
</gene>
<sequence length="281" mass="31156">MPGQRLVYKLLNDTIDVRVVVGYMPTTRALAVDQTEPEKLDQWWWDAGGRRPVGVDKPTMSIEYIASYPQKLGYLMMIQVLWVPATDRAVLEKNSFDVKRLTTFGDGLATIDGGKVGAPARLRTGREAPHSTYPFFAYNAAYYKPLKGQQATRTFRHKDYASAAGSHSALIFDCVLVAKLKTEVAPLSSLSLKLAPSKPKAQPNFGVLDSFIWGMDNYKEAVLKRRADISPLMTQVLANEYPNTKLEWLTDPSKIDTLYEPFATGSTKTGSTSTGGSKTYD</sequence>
<comment type="caution">
    <text evidence="1">The sequence shown here is derived from an EMBL/GenBank/DDBJ whole genome shotgun (WGS) entry which is preliminary data.</text>
</comment>
<name>A0ABT5C1E0_9BACT</name>
<proteinExistence type="predicted"/>
<protein>
    <submittedName>
        <fullName evidence="1">Uncharacterized protein</fullName>
    </submittedName>
</protein>
<dbReference type="RefSeq" id="WP_272097269.1">
    <property type="nucleotide sequence ID" value="NZ_JAQNDK010000002.1"/>
</dbReference>